<evidence type="ECO:0000256" key="1">
    <source>
        <dbReference type="ARBA" id="ARBA00005725"/>
    </source>
</evidence>
<evidence type="ECO:0000259" key="4">
    <source>
        <dbReference type="Pfam" id="PF05368"/>
    </source>
</evidence>
<comment type="similarity">
    <text evidence="1">Belongs to the NmrA-type oxidoreductase family. Isoflavone reductase subfamily.</text>
</comment>
<dbReference type="SUPFAM" id="SSF51735">
    <property type="entry name" value="NAD(P)-binding Rossmann-fold domains"/>
    <property type="match status" value="1"/>
</dbReference>
<name>A0ABQ8NLN9_PYRGI</name>
<proteinExistence type="inferred from homology"/>
<accession>A0ABQ8NLN9</accession>
<organism evidence="5 6">
    <name type="scientific">Pyricularia grisea</name>
    <name type="common">Crabgrass-specific blast fungus</name>
    <name type="synonym">Magnaporthe grisea</name>
    <dbReference type="NCBI Taxonomy" id="148305"/>
    <lineage>
        <taxon>Eukaryota</taxon>
        <taxon>Fungi</taxon>
        <taxon>Dikarya</taxon>
        <taxon>Ascomycota</taxon>
        <taxon>Pezizomycotina</taxon>
        <taxon>Sordariomycetes</taxon>
        <taxon>Sordariomycetidae</taxon>
        <taxon>Magnaporthales</taxon>
        <taxon>Pyriculariaceae</taxon>
        <taxon>Pyricularia</taxon>
    </lineage>
</organism>
<dbReference type="Gene3D" id="3.90.25.10">
    <property type="entry name" value="UDP-galactose 4-epimerase, domain 1"/>
    <property type="match status" value="1"/>
</dbReference>
<evidence type="ECO:0000256" key="2">
    <source>
        <dbReference type="ARBA" id="ARBA00022857"/>
    </source>
</evidence>
<dbReference type="InterPro" id="IPR008030">
    <property type="entry name" value="NmrA-like"/>
</dbReference>
<dbReference type="Gene3D" id="3.40.50.720">
    <property type="entry name" value="NAD(P)-binding Rossmann-like Domain"/>
    <property type="match status" value="1"/>
</dbReference>
<evidence type="ECO:0000256" key="3">
    <source>
        <dbReference type="ARBA" id="ARBA00023002"/>
    </source>
</evidence>
<keyword evidence="3" id="KW-0560">Oxidoreductase</keyword>
<gene>
    <name evidence="5" type="ORF">MCOR33_005718</name>
</gene>
<dbReference type="EMBL" id="JABSND010000098">
    <property type="protein sequence ID" value="KAI6298088.1"/>
    <property type="molecule type" value="Genomic_DNA"/>
</dbReference>
<sequence length="308" mass="34221">MGGKIALAGASTGLGASFVDALVEKNVTDFVILSRKASEDVRKIAVDYNDVENLQRVLEEHQIETVVSTIAIDTDDSGQAQMNLIAAAEQASCTKRFIPSEFGAIYQEEQLDFAPVFRWKFKAKAALEASNLEYTLVSNSLFLDYWCPPSIPTRLTRAPPMLLDLECRVATVPGDGNTPMVLTHTRDVARYTVALLGIPKWVTTRYTIIANRLTLNEAVKMAEEILGEPIKVYYDSVEDLAQGKVTMTPTYEKAIKGTPREKPVTYAVAMASLYIHNGHNDLPTEHNLVNMFPDIKPLTVREVIEAWR</sequence>
<keyword evidence="2" id="KW-0521">NADP</keyword>
<dbReference type="PANTHER" id="PTHR47706:SF4">
    <property type="entry name" value="NMRA-LIKE DOMAIN-CONTAINING PROTEIN"/>
    <property type="match status" value="1"/>
</dbReference>
<comment type="caution">
    <text evidence="5">The sequence shown here is derived from an EMBL/GenBank/DDBJ whole genome shotgun (WGS) entry which is preliminary data.</text>
</comment>
<feature type="domain" description="NmrA-like" evidence="4">
    <location>
        <begin position="3"/>
        <end position="242"/>
    </location>
</feature>
<reference evidence="5" key="1">
    <citation type="submission" date="2021-01" db="EMBL/GenBank/DDBJ databases">
        <title>Deciphering the adaptive evolutionary patterns associated with biogeogrpahic diversity in the finger millet blast pathogen Magnaporthe oryzae in Eastern Africa.</title>
        <authorList>
            <person name="Onyema G."/>
            <person name="Shittu T.A."/>
            <person name="Dodsworth S."/>
            <person name="Devilliers S."/>
            <person name="Muthumeenakshi S."/>
            <person name="Sreenivasaprasad S."/>
        </authorList>
    </citation>
    <scope>NUCLEOTIDE SEQUENCE</scope>
    <source>
        <strain evidence="5">D15/s37</strain>
    </source>
</reference>
<dbReference type="Proteomes" id="UP001059893">
    <property type="component" value="Unassembled WGS sequence"/>
</dbReference>
<dbReference type="PANTHER" id="PTHR47706">
    <property type="entry name" value="NMRA-LIKE FAMILY PROTEIN"/>
    <property type="match status" value="1"/>
</dbReference>
<dbReference type="InterPro" id="IPR051609">
    <property type="entry name" value="NmrA/Isoflavone_reductase-like"/>
</dbReference>
<evidence type="ECO:0000313" key="6">
    <source>
        <dbReference type="Proteomes" id="UP001059893"/>
    </source>
</evidence>
<protein>
    <recommendedName>
        <fullName evidence="4">NmrA-like domain-containing protein</fullName>
    </recommendedName>
</protein>
<keyword evidence="6" id="KW-1185">Reference proteome</keyword>
<evidence type="ECO:0000313" key="5">
    <source>
        <dbReference type="EMBL" id="KAI6298088.1"/>
    </source>
</evidence>
<dbReference type="InterPro" id="IPR036291">
    <property type="entry name" value="NAD(P)-bd_dom_sf"/>
</dbReference>
<dbReference type="Pfam" id="PF05368">
    <property type="entry name" value="NmrA"/>
    <property type="match status" value="1"/>
</dbReference>